<protein>
    <submittedName>
        <fullName evidence="1">Sarcosine oxidase subunit delta</fullName>
    </submittedName>
</protein>
<dbReference type="InterPro" id="IPR038561">
    <property type="entry name" value="SoxD_sf"/>
</dbReference>
<keyword evidence="2" id="KW-1185">Reference proteome</keyword>
<evidence type="ECO:0000313" key="1">
    <source>
        <dbReference type="EMBL" id="MBB2190819.1"/>
    </source>
</evidence>
<reference evidence="1 2" key="1">
    <citation type="submission" date="2020-04" db="EMBL/GenBank/DDBJ databases">
        <title>Description of novel Gluconacetobacter.</title>
        <authorList>
            <person name="Sombolestani A."/>
        </authorList>
    </citation>
    <scope>NUCLEOTIDE SEQUENCE [LARGE SCALE GENOMIC DNA]</scope>
    <source>
        <strain evidence="1 2">LMG 21311</strain>
    </source>
</reference>
<proteinExistence type="predicted"/>
<gene>
    <name evidence="1" type="ORF">HLH34_12750</name>
</gene>
<dbReference type="AlphaFoldDB" id="A0A7W4JTX9"/>
<dbReference type="RefSeq" id="WP_183119962.1">
    <property type="nucleotide sequence ID" value="NZ_JABEQF010000009.1"/>
</dbReference>
<dbReference type="InterPro" id="IPR006279">
    <property type="entry name" value="SoxD"/>
</dbReference>
<dbReference type="GO" id="GO:0046653">
    <property type="term" value="P:tetrahydrofolate metabolic process"/>
    <property type="evidence" value="ECO:0007669"/>
    <property type="project" value="InterPro"/>
</dbReference>
<organism evidence="1 2">
    <name type="scientific">Gluconacetobacter azotocaptans</name>
    <dbReference type="NCBI Taxonomy" id="142834"/>
    <lineage>
        <taxon>Bacteria</taxon>
        <taxon>Pseudomonadati</taxon>
        <taxon>Pseudomonadota</taxon>
        <taxon>Alphaproteobacteria</taxon>
        <taxon>Acetobacterales</taxon>
        <taxon>Acetobacteraceae</taxon>
        <taxon>Gluconacetobacter</taxon>
    </lineage>
</organism>
<sequence length="94" mass="10584">MRLPCSCCGPRDSGEFVYRGDATLRRPPPDAPETHWADYVYLRDNPAGPHRELWYHQPCRSWLVITRDTRSHAILAAEAAEAVARAVQAGPEAR</sequence>
<name>A0A7W4JTX9_9PROT</name>
<comment type="caution">
    <text evidence="1">The sequence shown here is derived from an EMBL/GenBank/DDBJ whole genome shotgun (WGS) entry which is preliminary data.</text>
</comment>
<dbReference type="GO" id="GO:0008115">
    <property type="term" value="F:sarcosine oxidase activity"/>
    <property type="evidence" value="ECO:0007669"/>
    <property type="project" value="InterPro"/>
</dbReference>
<dbReference type="EMBL" id="JABEQF010000009">
    <property type="protein sequence ID" value="MBB2190819.1"/>
    <property type="molecule type" value="Genomic_DNA"/>
</dbReference>
<evidence type="ECO:0000313" key="2">
    <source>
        <dbReference type="Proteomes" id="UP000555756"/>
    </source>
</evidence>
<dbReference type="Pfam" id="PF04267">
    <property type="entry name" value="SoxD"/>
    <property type="match status" value="1"/>
</dbReference>
<dbReference type="Gene3D" id="3.30.2270.10">
    <property type="entry name" value="Folate-binding superfamily"/>
    <property type="match status" value="1"/>
</dbReference>
<dbReference type="Proteomes" id="UP000555756">
    <property type="component" value="Unassembled WGS sequence"/>
</dbReference>
<accession>A0A7W4JTX9</accession>